<accession>A0A915IPR2</accession>
<evidence type="ECO:0000313" key="3">
    <source>
        <dbReference type="Proteomes" id="UP000887565"/>
    </source>
</evidence>
<evidence type="ECO:0000256" key="2">
    <source>
        <dbReference type="ARBA" id="ARBA00022840"/>
    </source>
</evidence>
<protein>
    <submittedName>
        <fullName evidence="4">Midasin</fullName>
    </submittedName>
</protein>
<evidence type="ECO:0000313" key="4">
    <source>
        <dbReference type="WBParaSite" id="nRc.2.0.1.t15865-RA"/>
    </source>
</evidence>
<dbReference type="GO" id="GO:0005524">
    <property type="term" value="F:ATP binding"/>
    <property type="evidence" value="ECO:0007669"/>
    <property type="project" value="UniProtKB-KW"/>
</dbReference>
<dbReference type="Proteomes" id="UP000887565">
    <property type="component" value="Unplaced"/>
</dbReference>
<proteinExistence type="predicted"/>
<dbReference type="GO" id="GO:0030687">
    <property type="term" value="C:preribosome, large subunit precursor"/>
    <property type="evidence" value="ECO:0007669"/>
    <property type="project" value="TreeGrafter"/>
</dbReference>
<organism evidence="3 4">
    <name type="scientific">Romanomermis culicivorax</name>
    <name type="common">Nematode worm</name>
    <dbReference type="NCBI Taxonomy" id="13658"/>
    <lineage>
        <taxon>Eukaryota</taxon>
        <taxon>Metazoa</taxon>
        <taxon>Ecdysozoa</taxon>
        <taxon>Nematoda</taxon>
        <taxon>Enoplea</taxon>
        <taxon>Dorylaimia</taxon>
        <taxon>Mermithida</taxon>
        <taxon>Mermithoidea</taxon>
        <taxon>Mermithidae</taxon>
        <taxon>Romanomermis</taxon>
    </lineage>
</organism>
<dbReference type="GO" id="GO:0000027">
    <property type="term" value="P:ribosomal large subunit assembly"/>
    <property type="evidence" value="ECO:0007669"/>
    <property type="project" value="TreeGrafter"/>
</dbReference>
<evidence type="ECO:0000256" key="1">
    <source>
        <dbReference type="ARBA" id="ARBA00022741"/>
    </source>
</evidence>
<dbReference type="GO" id="GO:0000055">
    <property type="term" value="P:ribosomal large subunit export from nucleus"/>
    <property type="evidence" value="ECO:0007669"/>
    <property type="project" value="TreeGrafter"/>
</dbReference>
<keyword evidence="1" id="KW-0547">Nucleotide-binding</keyword>
<dbReference type="AlphaFoldDB" id="A0A915IPR2"/>
<dbReference type="WBParaSite" id="nRc.2.0.1.t15865-RA">
    <property type="protein sequence ID" value="nRc.2.0.1.t15865-RA"/>
    <property type="gene ID" value="nRc.2.0.1.g15865"/>
</dbReference>
<name>A0A915IPR2_ROMCU</name>
<dbReference type="GO" id="GO:0005634">
    <property type="term" value="C:nucleus"/>
    <property type="evidence" value="ECO:0007669"/>
    <property type="project" value="TreeGrafter"/>
</dbReference>
<keyword evidence="3" id="KW-1185">Reference proteome</keyword>
<dbReference type="OMA" id="YLEFFPF"/>
<sequence length="154" mass="17487">MELLDVKLPTSQEYKGLQIEIETHKLMDFCASYFNENLTSSISSRNSDLPAQLLLIVSDGRGIFGPGMEKVKSAVQKAISRQLFIVFVILDNPNNKDSIMDIKVPLFGKTGPPEIKSYLEFFPFAFYIVLRRINELPAILGDALRQWFEVLSTR</sequence>
<reference evidence="4" key="1">
    <citation type="submission" date="2022-11" db="UniProtKB">
        <authorList>
            <consortium name="WormBaseParasite"/>
        </authorList>
    </citation>
    <scope>IDENTIFICATION</scope>
</reference>
<dbReference type="PANTHER" id="PTHR48103:SF2">
    <property type="entry name" value="MIDASIN"/>
    <property type="match status" value="1"/>
</dbReference>
<keyword evidence="2" id="KW-0067">ATP-binding</keyword>
<dbReference type="PANTHER" id="PTHR48103">
    <property type="entry name" value="MIDASIN-RELATED"/>
    <property type="match status" value="1"/>
</dbReference>